<dbReference type="RefSeq" id="WP_181193256.1">
    <property type="nucleotide sequence ID" value="NZ_PVNH01000004.1"/>
</dbReference>
<organism evidence="1 2">
    <name type="scientific">Prauserella shujinwangii</name>
    <dbReference type="NCBI Taxonomy" id="1453103"/>
    <lineage>
        <taxon>Bacteria</taxon>
        <taxon>Bacillati</taxon>
        <taxon>Actinomycetota</taxon>
        <taxon>Actinomycetes</taxon>
        <taxon>Pseudonocardiales</taxon>
        <taxon>Pseudonocardiaceae</taxon>
        <taxon>Prauserella</taxon>
    </lineage>
</organism>
<evidence type="ECO:0000313" key="2">
    <source>
        <dbReference type="Proteomes" id="UP000238362"/>
    </source>
</evidence>
<protein>
    <submittedName>
        <fullName evidence="1">Uncharacterized protein</fullName>
    </submittedName>
</protein>
<keyword evidence="2" id="KW-1185">Reference proteome</keyword>
<gene>
    <name evidence="1" type="ORF">B0I33_104384</name>
</gene>
<dbReference type="EMBL" id="PVNH01000004">
    <property type="protein sequence ID" value="PRX48567.1"/>
    <property type="molecule type" value="Genomic_DNA"/>
</dbReference>
<accession>A0A2T0LX39</accession>
<dbReference type="AlphaFoldDB" id="A0A2T0LX39"/>
<evidence type="ECO:0000313" key="1">
    <source>
        <dbReference type="EMBL" id="PRX48567.1"/>
    </source>
</evidence>
<sequence length="57" mass="6163">MARQSTVDVAGLLAKLAEAQHQAERGELNPAELPGLVRAQRIVREAAGWPIEADSDR</sequence>
<comment type="caution">
    <text evidence="1">The sequence shown here is derived from an EMBL/GenBank/DDBJ whole genome shotgun (WGS) entry which is preliminary data.</text>
</comment>
<dbReference type="Proteomes" id="UP000238362">
    <property type="component" value="Unassembled WGS sequence"/>
</dbReference>
<proteinExistence type="predicted"/>
<reference evidence="1 2" key="1">
    <citation type="submission" date="2018-03" db="EMBL/GenBank/DDBJ databases">
        <title>Genomic Encyclopedia of Type Strains, Phase III (KMG-III): the genomes of soil and plant-associated and newly described type strains.</title>
        <authorList>
            <person name="Whitman W."/>
        </authorList>
    </citation>
    <scope>NUCLEOTIDE SEQUENCE [LARGE SCALE GENOMIC DNA]</scope>
    <source>
        <strain evidence="1 2">CGMCC 4.7125</strain>
    </source>
</reference>
<name>A0A2T0LX39_9PSEU</name>